<evidence type="ECO:0000313" key="3">
    <source>
        <dbReference type="Proteomes" id="UP001328107"/>
    </source>
</evidence>
<organism evidence="2 3">
    <name type="scientific">Pristionchus mayeri</name>
    <dbReference type="NCBI Taxonomy" id="1317129"/>
    <lineage>
        <taxon>Eukaryota</taxon>
        <taxon>Metazoa</taxon>
        <taxon>Ecdysozoa</taxon>
        <taxon>Nematoda</taxon>
        <taxon>Chromadorea</taxon>
        <taxon>Rhabditida</taxon>
        <taxon>Rhabditina</taxon>
        <taxon>Diplogasteromorpha</taxon>
        <taxon>Diplogasteroidea</taxon>
        <taxon>Neodiplogasteridae</taxon>
        <taxon>Pristionchus</taxon>
    </lineage>
</organism>
<dbReference type="EMBL" id="BTRK01000002">
    <property type="protein sequence ID" value="GMR38245.1"/>
    <property type="molecule type" value="Genomic_DNA"/>
</dbReference>
<feature type="transmembrane region" description="Helical" evidence="1">
    <location>
        <begin position="121"/>
        <end position="139"/>
    </location>
</feature>
<dbReference type="AlphaFoldDB" id="A0AAN4ZID1"/>
<protein>
    <submittedName>
        <fullName evidence="2">Uncharacterized protein</fullName>
    </submittedName>
</protein>
<dbReference type="Proteomes" id="UP001328107">
    <property type="component" value="Unassembled WGS sequence"/>
</dbReference>
<keyword evidence="1" id="KW-0472">Membrane</keyword>
<keyword evidence="3" id="KW-1185">Reference proteome</keyword>
<name>A0AAN4ZID1_9BILA</name>
<feature type="non-terminal residue" evidence="2">
    <location>
        <position position="159"/>
    </location>
</feature>
<keyword evidence="1" id="KW-1133">Transmembrane helix</keyword>
<evidence type="ECO:0000313" key="2">
    <source>
        <dbReference type="EMBL" id="GMR38245.1"/>
    </source>
</evidence>
<comment type="caution">
    <text evidence="2">The sequence shown here is derived from an EMBL/GenBank/DDBJ whole genome shotgun (WGS) entry which is preliminary data.</text>
</comment>
<evidence type="ECO:0000256" key="1">
    <source>
        <dbReference type="SAM" id="Phobius"/>
    </source>
</evidence>
<reference evidence="3" key="1">
    <citation type="submission" date="2022-10" db="EMBL/GenBank/DDBJ databases">
        <title>Genome assembly of Pristionchus species.</title>
        <authorList>
            <person name="Yoshida K."/>
            <person name="Sommer R.J."/>
        </authorList>
    </citation>
    <scope>NUCLEOTIDE SEQUENCE [LARGE SCALE GENOMIC DNA]</scope>
    <source>
        <strain evidence="3">RS5460</strain>
    </source>
</reference>
<gene>
    <name evidence="2" type="ORF">PMAYCL1PPCAC_08440</name>
</gene>
<feature type="non-terminal residue" evidence="2">
    <location>
        <position position="1"/>
    </location>
</feature>
<keyword evidence="1" id="KW-0812">Transmembrane</keyword>
<accession>A0AAN4ZID1</accession>
<sequence length="159" mass="17846">TSCPETEIIGGSNVQITRYIQCALRNIDIYTTVKAVVTFNDMSISRDYELILNVQRDINQTVKRSIKGNQPQSFEVEGYSSSVEFVWQPMGNNDYFFAQADCNGVAITIDRSSTSTSFQSFGGILMLTVLVTLVLRFLIKRKSSNTFTNIPHDLPMPSK</sequence>
<proteinExistence type="predicted"/>